<dbReference type="EMBL" id="JADKFW010000002">
    <property type="protein sequence ID" value="MBK9715959.1"/>
    <property type="molecule type" value="Genomic_DNA"/>
</dbReference>
<dbReference type="Proteomes" id="UP000808349">
    <property type="component" value="Unassembled WGS sequence"/>
</dbReference>
<evidence type="ECO:0000313" key="1">
    <source>
        <dbReference type="EMBL" id="MBK9715959.1"/>
    </source>
</evidence>
<name>A0A9D7XBT5_9BACT</name>
<evidence type="ECO:0000313" key="2">
    <source>
        <dbReference type="Proteomes" id="UP000808349"/>
    </source>
</evidence>
<comment type="caution">
    <text evidence="1">The sequence shown here is derived from an EMBL/GenBank/DDBJ whole genome shotgun (WGS) entry which is preliminary data.</text>
</comment>
<gene>
    <name evidence="1" type="ORF">IPO85_00220</name>
</gene>
<sequence>MPFKDPSKIVSNGKASMIVDGNQAINGKISYSTCDGNGTVNFKNIDFVSSIGDTIYSLSGQMICKNNQL</sequence>
<dbReference type="AlphaFoldDB" id="A0A9D7XBT5"/>
<reference evidence="1 2" key="1">
    <citation type="submission" date="2020-10" db="EMBL/GenBank/DDBJ databases">
        <title>Connecting structure to function with the recovery of over 1000 high-quality activated sludge metagenome-assembled genomes encoding full-length rRNA genes using long-read sequencing.</title>
        <authorList>
            <person name="Singleton C.M."/>
            <person name="Petriglieri F."/>
            <person name="Kristensen J.M."/>
            <person name="Kirkegaard R.H."/>
            <person name="Michaelsen T.Y."/>
            <person name="Andersen M.H."/>
            <person name="Karst S.M."/>
            <person name="Dueholm M.S."/>
            <person name="Nielsen P.H."/>
            <person name="Albertsen M."/>
        </authorList>
    </citation>
    <scope>NUCLEOTIDE SEQUENCE [LARGE SCALE GENOMIC DNA]</scope>
    <source>
        <strain evidence="1">Ribe_18-Q3-R11-54_BAT3C.373</strain>
    </source>
</reference>
<accession>A0A9D7XBT5</accession>
<organism evidence="1 2">
    <name type="scientific">Candidatus Defluviibacterium haderslevense</name>
    <dbReference type="NCBI Taxonomy" id="2981993"/>
    <lineage>
        <taxon>Bacteria</taxon>
        <taxon>Pseudomonadati</taxon>
        <taxon>Bacteroidota</taxon>
        <taxon>Saprospiria</taxon>
        <taxon>Saprospirales</taxon>
        <taxon>Saprospiraceae</taxon>
        <taxon>Candidatus Defluviibacterium</taxon>
    </lineage>
</organism>
<proteinExistence type="predicted"/>
<protein>
    <submittedName>
        <fullName evidence="1">Uncharacterized protein</fullName>
    </submittedName>
</protein>